<dbReference type="Pfam" id="PF05437">
    <property type="entry name" value="AzlD"/>
    <property type="match status" value="1"/>
</dbReference>
<sequence>MPETEYLLLVAGMGLVTYLLRWVPLFFFSRMVLPRGLVEWLDLIPVSIMSALVFPDLLTSGAPKHLDLFQVKSIVAVPTLLFAFKTKSPGGTVLVGMLLYWLAGRL</sequence>
<dbReference type="Proteomes" id="UP000001784">
    <property type="component" value="Chromosome"/>
</dbReference>
<keyword evidence="1" id="KW-0472">Membrane</keyword>
<dbReference type="AlphaFoldDB" id="A0LEP5"/>
<proteinExistence type="predicted"/>
<keyword evidence="3" id="KW-1185">Reference proteome</keyword>
<evidence type="ECO:0000256" key="1">
    <source>
        <dbReference type="SAM" id="Phobius"/>
    </source>
</evidence>
<protein>
    <submittedName>
        <fullName evidence="2">Branched-chain amino acid transport</fullName>
    </submittedName>
</protein>
<keyword evidence="1" id="KW-1133">Transmembrane helix</keyword>
<dbReference type="OrthoDB" id="7870017at2"/>
<organism evidence="2 3">
    <name type="scientific">Syntrophobacter fumaroxidans (strain DSM 10017 / MPOB)</name>
    <dbReference type="NCBI Taxonomy" id="335543"/>
    <lineage>
        <taxon>Bacteria</taxon>
        <taxon>Pseudomonadati</taxon>
        <taxon>Thermodesulfobacteriota</taxon>
        <taxon>Syntrophobacteria</taxon>
        <taxon>Syntrophobacterales</taxon>
        <taxon>Syntrophobacteraceae</taxon>
        <taxon>Syntrophobacter</taxon>
    </lineage>
</organism>
<evidence type="ECO:0000313" key="3">
    <source>
        <dbReference type="Proteomes" id="UP000001784"/>
    </source>
</evidence>
<feature type="transmembrane region" description="Helical" evidence="1">
    <location>
        <begin position="6"/>
        <end position="28"/>
    </location>
</feature>
<reference evidence="2 3" key="1">
    <citation type="submission" date="2006-10" db="EMBL/GenBank/DDBJ databases">
        <title>Complete sequence of Syntrophobacter fumaroxidans MPOB.</title>
        <authorList>
            <consortium name="US DOE Joint Genome Institute"/>
            <person name="Copeland A."/>
            <person name="Lucas S."/>
            <person name="Lapidus A."/>
            <person name="Barry K."/>
            <person name="Detter J.C."/>
            <person name="Glavina del Rio T."/>
            <person name="Hammon N."/>
            <person name="Israni S."/>
            <person name="Pitluck S."/>
            <person name="Goltsman E.G."/>
            <person name="Martinez M."/>
            <person name="Schmutz J."/>
            <person name="Larimer F."/>
            <person name="Land M."/>
            <person name="Hauser L."/>
            <person name="Kyrpides N."/>
            <person name="Kim E."/>
            <person name="Boone D.R."/>
            <person name="Brockman F."/>
            <person name="Culley D."/>
            <person name="Ferry J."/>
            <person name="Gunsalus R."/>
            <person name="McInerney M.J."/>
            <person name="Morrison M."/>
            <person name="Plugge C."/>
            <person name="Rohlin L."/>
            <person name="Scholten J."/>
            <person name="Sieber J."/>
            <person name="Stams A.J.M."/>
            <person name="Worm P."/>
            <person name="Henstra A.M."/>
            <person name="Richardson P."/>
        </authorList>
    </citation>
    <scope>NUCLEOTIDE SEQUENCE [LARGE SCALE GENOMIC DNA]</scope>
    <source>
        <strain evidence="3">DSM 10017 / MPOB</strain>
    </source>
</reference>
<gene>
    <name evidence="2" type="ordered locus">Sfum_0195</name>
</gene>
<dbReference type="InParanoid" id="A0LEP5"/>
<keyword evidence="1" id="KW-0812">Transmembrane</keyword>
<accession>A0LEP5</accession>
<evidence type="ECO:0000313" key="2">
    <source>
        <dbReference type="EMBL" id="ABK15897.1"/>
    </source>
</evidence>
<name>A0LEP5_SYNFM</name>
<dbReference type="EMBL" id="CP000478">
    <property type="protein sequence ID" value="ABK15897.1"/>
    <property type="molecule type" value="Genomic_DNA"/>
</dbReference>
<dbReference type="STRING" id="335543.Sfum_0195"/>
<dbReference type="InterPro" id="IPR008407">
    <property type="entry name" value="Brnchd-chn_aa_trnsp_AzlD"/>
</dbReference>
<dbReference type="HOGENOM" id="CLU_157896_0_0_7"/>
<dbReference type="KEGG" id="sfu:Sfum_0195"/>
<dbReference type="RefSeq" id="WP_011697070.1">
    <property type="nucleotide sequence ID" value="NC_008554.1"/>
</dbReference>
<dbReference type="eggNOG" id="COG4392">
    <property type="taxonomic scope" value="Bacteria"/>
</dbReference>